<evidence type="ECO:0000256" key="2">
    <source>
        <dbReference type="ARBA" id="ARBA00023034"/>
    </source>
</evidence>
<feature type="compositionally biased region" description="Polar residues" evidence="3">
    <location>
        <begin position="289"/>
        <end position="302"/>
    </location>
</feature>
<evidence type="ECO:0000259" key="4">
    <source>
        <dbReference type="Pfam" id="PF08626"/>
    </source>
</evidence>
<dbReference type="InterPro" id="IPR058564">
    <property type="entry name" value="TPR_TRAPPC9_Trs120"/>
</dbReference>
<dbReference type="OrthoDB" id="27962at2759"/>
<feature type="compositionally biased region" description="Polar residues" evidence="3">
    <location>
        <begin position="259"/>
        <end position="280"/>
    </location>
</feature>
<dbReference type="InterPro" id="IPR013935">
    <property type="entry name" value="Trs120_TRAPPC9"/>
</dbReference>
<dbReference type="InterPro" id="IPR058568">
    <property type="entry name" value="Ig_TRAPPC9_Trs120_4th"/>
</dbReference>
<dbReference type="AlphaFoldDB" id="A0A8H6RV91"/>
<feature type="domain" description="Trs120/TRAPPC9 TPR region" evidence="5">
    <location>
        <begin position="411"/>
        <end position="704"/>
    </location>
</feature>
<proteinExistence type="predicted"/>
<dbReference type="Proteomes" id="UP000660729">
    <property type="component" value="Unassembled WGS sequence"/>
</dbReference>
<dbReference type="Pfam" id="PF26254">
    <property type="entry name" value="Ig_TRAPPC9-Trs120_1st"/>
    <property type="match status" value="1"/>
</dbReference>
<dbReference type="Pfam" id="PF26251">
    <property type="entry name" value="TPR_TRAPPC9-Trs120"/>
    <property type="match status" value="1"/>
</dbReference>
<dbReference type="Pfam" id="PF08626">
    <property type="entry name" value="TRAPPC9-Trs120"/>
    <property type="match status" value="1"/>
</dbReference>
<dbReference type="GO" id="GO:0005802">
    <property type="term" value="C:trans-Golgi network"/>
    <property type="evidence" value="ECO:0007669"/>
    <property type="project" value="TreeGrafter"/>
</dbReference>
<organism evidence="8 9">
    <name type="scientific">Pseudocercospora fuligena</name>
    <dbReference type="NCBI Taxonomy" id="685502"/>
    <lineage>
        <taxon>Eukaryota</taxon>
        <taxon>Fungi</taxon>
        <taxon>Dikarya</taxon>
        <taxon>Ascomycota</taxon>
        <taxon>Pezizomycotina</taxon>
        <taxon>Dothideomycetes</taxon>
        <taxon>Dothideomycetidae</taxon>
        <taxon>Mycosphaerellales</taxon>
        <taxon>Mycosphaerellaceae</taxon>
        <taxon>Pseudocercospora</taxon>
    </lineage>
</organism>
<evidence type="ECO:0000259" key="7">
    <source>
        <dbReference type="Pfam" id="PF26283"/>
    </source>
</evidence>
<evidence type="ECO:0000259" key="5">
    <source>
        <dbReference type="Pfam" id="PF26251"/>
    </source>
</evidence>
<protein>
    <submittedName>
        <fullName evidence="8">Transport protein particle subunit</fullName>
    </submittedName>
</protein>
<dbReference type="EMBL" id="JABCIY010000004">
    <property type="protein sequence ID" value="KAF7198003.1"/>
    <property type="molecule type" value="Genomic_DNA"/>
</dbReference>
<dbReference type="PANTHER" id="PTHR21512">
    <property type="entry name" value="TRAFFICKING PROTEIN PARTICLE COMPLEX SUBUNIT 9"/>
    <property type="match status" value="1"/>
</dbReference>
<dbReference type="Pfam" id="PF26283">
    <property type="entry name" value="Ig_TRAPPC9-Trs120_4th"/>
    <property type="match status" value="1"/>
</dbReference>
<evidence type="ECO:0000256" key="3">
    <source>
        <dbReference type="SAM" id="MobiDB-lite"/>
    </source>
</evidence>
<dbReference type="InterPro" id="IPR058565">
    <property type="entry name" value="Ig_TRAPPC9_Trs120_1st"/>
</dbReference>
<evidence type="ECO:0000256" key="1">
    <source>
        <dbReference type="ARBA" id="ARBA00004555"/>
    </source>
</evidence>
<dbReference type="InterPro" id="IPR058563">
    <property type="entry name" value="Trs120_TRAPPC9_N"/>
</dbReference>
<reference evidence="8" key="1">
    <citation type="submission" date="2020-04" db="EMBL/GenBank/DDBJ databases">
        <title>Draft genome resource of the tomato pathogen Pseudocercospora fuligena.</title>
        <authorList>
            <person name="Zaccaron A."/>
        </authorList>
    </citation>
    <scope>NUCLEOTIDE SEQUENCE</scope>
    <source>
        <strain evidence="8">PF001</strain>
    </source>
</reference>
<keyword evidence="9" id="KW-1185">Reference proteome</keyword>
<sequence length="1276" mass="138356">MDNFSTVRPAQISVLVLGVGQITRDTFTQCLRRLQQEASVLPLADLPKPGIDADGAFLLPRTSARGSLIYSYSSSVPSTQQAQLSPYELYREPLLVLGVVDGRRSGIEDSVKELEGASAYLKERHPRVVHRQLVVLAENDEQDVSKISNAIAIRNIETPNDPSLRVAISLVSARFLVEFSTYAKAVQASPTIQTPGQTARNLQRTSSLRDDERRARTGSGAGTPVSAAVSSPTDEGSPSRFPKAPPHPATSFDQIPGAGTSSNTPRPDSRSSNQSNSTTGRSKRAASQDRVSVQGFGSSTSQEKARVRGKARVGIVLGSIYMMAGHWSDALSILVEHTNKARSLGDHLWHAKGLEHLLVCMILLAWSGTEFQVPSICDPVAERTGSSTLARSTADARLAAEGMQRQIVRLSVVIPDLVRLILSLYRSGEGALELPFLVHSEAAVRASRLLTILISAGGELTPAKLRPLILNSSNLQKSDHEDTALTRQSSGVGRSKLLSKAVVADILAQALPSSEDGLSTVDHIRTLAGIASSYAVLGFARKKAIVIKELVIRLTQALIQARKLGAAEMGIHPAASLSVESGAETLLSIAEESGGINDLMSEISDIYGAALVPANRADPPSYIASKAFGNPALKRDLLRDLSRFCEASPDPYGVLSLTTSLLRIAGPSAAIGVSTDGTTNLFTREDQTHLATVIHRTVAVSRHLGLTDVQAVYWDLFLVRKVEILQPAGQRAVIDKTKIHMADKVADQPLEPGNPFLYDPSASRPGTAAKQTFLLVQNEESECIITLQNPFDIPVDIESLELVTEGVELHSHHMPTTLGPLRFQQVVLMVSPKSAGTTKISGCRVKMQGCYPQIFPIVLSAWTATEPLTLKDLGLAARAPQNGVTKDLKELGIEPELISATVIDELPTLTLENTAQLQSGLMLLEGESRSLELVLRNTGKITATVFEATDTGDVLRRDDEHKLKVRGLKHKRSKSFLPTTTVRPGDCITFRFRVEGRAGLSNTQANFYYSAADAGEAKHVRVVSAPVVMTVNAALQVHNLDITPSREHEPDSLLVAFDIRNAWPKSVFYECFNKMAPRPQDMANAQEGQLSPGEIRRIHLDVHHNLKDMDYEDDIDSVRRNFLDQLHVSWRVEEHSGYVDLLSQVLSPESLEMIRGSPVNLVLDIANGVPSASVGAFVTITAKLSNRGKPTGPLSVQLIPRKTDSAREERQLATAGTLRRILSPIAEGESTTVEFVLCPLLAGRLEIDGIARPAQIGRHIVNEQWTSRRTLSIEVR</sequence>
<gene>
    <name evidence="8" type="ORF">HII31_00717</name>
</gene>
<comment type="subcellular location">
    <subcellularLocation>
        <location evidence="1">Golgi apparatus</location>
    </subcellularLocation>
</comment>
<evidence type="ECO:0000259" key="6">
    <source>
        <dbReference type="Pfam" id="PF26254"/>
    </source>
</evidence>
<evidence type="ECO:0000313" key="9">
    <source>
        <dbReference type="Proteomes" id="UP000660729"/>
    </source>
</evidence>
<evidence type="ECO:0000313" key="8">
    <source>
        <dbReference type="EMBL" id="KAF7198003.1"/>
    </source>
</evidence>
<feature type="domain" description="Trs120/TRAPPC9 N-terminal" evidence="4">
    <location>
        <begin position="4"/>
        <end position="377"/>
    </location>
</feature>
<dbReference type="PANTHER" id="PTHR21512:SF5">
    <property type="entry name" value="TRAFFICKING PROTEIN PARTICLE COMPLEX SUBUNIT 9"/>
    <property type="match status" value="1"/>
</dbReference>
<accession>A0A8H6RV91</accession>
<keyword evidence="2" id="KW-0333">Golgi apparatus</keyword>
<feature type="domain" description="Trs120/TRAPPC9 fourth Ig-like" evidence="7">
    <location>
        <begin position="1171"/>
        <end position="1275"/>
    </location>
</feature>
<feature type="domain" description="Trs120/TRAPPC9 first Ig-like" evidence="6">
    <location>
        <begin position="719"/>
        <end position="903"/>
    </location>
</feature>
<feature type="compositionally biased region" description="Polar residues" evidence="3">
    <location>
        <begin position="192"/>
        <end position="206"/>
    </location>
</feature>
<name>A0A8H6RV91_9PEZI</name>
<dbReference type="Pfam" id="PF26280">
    <property type="entry name" value="Ig_TRAPPC9-Trs120_2nd"/>
    <property type="match status" value="1"/>
</dbReference>
<feature type="region of interest" description="Disordered" evidence="3">
    <location>
        <begin position="192"/>
        <end position="305"/>
    </location>
</feature>
<comment type="caution">
    <text evidence="8">The sequence shown here is derived from an EMBL/GenBank/DDBJ whole genome shotgun (WGS) entry which is preliminary data.</text>
</comment>